<protein>
    <submittedName>
        <fullName evidence="2">NAD(P)-binding Rossmann-fold containing protein</fullName>
    </submittedName>
</protein>
<reference evidence="2 3" key="1">
    <citation type="submission" date="2020-01" db="EMBL/GenBank/DDBJ databases">
        <title>Aspergillus terreus IFO 6365 whole genome shotgun sequence.</title>
        <authorList>
            <person name="Kanamasa S."/>
            <person name="Takahashi H."/>
        </authorList>
    </citation>
    <scope>NUCLEOTIDE SEQUENCE [LARGE SCALE GENOMIC DNA]</scope>
    <source>
        <strain evidence="2 3">IFO 6365</strain>
    </source>
</reference>
<sequence length="396" mass="44593">MTKSTTPNNHALVFGASGITGWAIVNAILNGYPSPDAFSKVTALTNRPLSAEQAQWPSSSKLQMVSGIDLENDPETLERELRTHVTDIETVSTVYFFAYIMDMTPANEIEINVRILRNAMAVVEKLSPNLRVVVLPTGTKAYGVHLIDEFPWKNDLPLRETLPRIPEPHASQVFYYNQIDLLKSMSEGKPWTYCTIMPDVIVGFVPNNNVYCLAQWLAIYLSLCREINGEGAQVVFPGTMESWKIKSNDSSQDIIARFAIHASLHPEVSGGQAFNAADHSQPSSWSAKWPIICNYFGLKGVAPVKGPGPDPARYIMENQAKWAEMESKYGLREGHVGKNERSFQFFPYFIMTMLNFDRQLDMTKMHAAWGDAKEELTTQQAWYTAFDRFRKAQIIP</sequence>
<dbReference type="CDD" id="cd08948">
    <property type="entry name" value="5beta-POR_like_SDR_a"/>
    <property type="match status" value="1"/>
</dbReference>
<organism evidence="2 3">
    <name type="scientific">Aspergillus terreus</name>
    <dbReference type="NCBI Taxonomy" id="33178"/>
    <lineage>
        <taxon>Eukaryota</taxon>
        <taxon>Fungi</taxon>
        <taxon>Dikarya</taxon>
        <taxon>Ascomycota</taxon>
        <taxon>Pezizomycotina</taxon>
        <taxon>Eurotiomycetes</taxon>
        <taxon>Eurotiomycetidae</taxon>
        <taxon>Eurotiales</taxon>
        <taxon>Aspergillaceae</taxon>
        <taxon>Aspergillus</taxon>
        <taxon>Aspergillus subgen. Circumdati</taxon>
    </lineage>
</organism>
<name>A0A5M3Z7P3_ASPTE</name>
<evidence type="ECO:0000259" key="1">
    <source>
        <dbReference type="Pfam" id="PF22917"/>
    </source>
</evidence>
<feature type="domain" description="PRISE-like Rossmann-fold" evidence="1">
    <location>
        <begin position="11"/>
        <end position="396"/>
    </location>
</feature>
<gene>
    <name evidence="2" type="ORF">ATEIFO6365_0014028000</name>
</gene>
<dbReference type="OrthoDB" id="1731983at2759"/>
<evidence type="ECO:0000313" key="2">
    <source>
        <dbReference type="EMBL" id="GFF21348.1"/>
    </source>
</evidence>
<keyword evidence="3" id="KW-1185">Reference proteome</keyword>
<dbReference type="VEuPathDB" id="FungiDB:ATEG_07301"/>
<accession>A0A5M3Z7P3</accession>
<evidence type="ECO:0000313" key="3">
    <source>
        <dbReference type="Proteomes" id="UP000452235"/>
    </source>
</evidence>
<dbReference type="Pfam" id="PF22917">
    <property type="entry name" value="PRISE"/>
    <property type="match status" value="1"/>
</dbReference>
<dbReference type="SUPFAM" id="SSF51735">
    <property type="entry name" value="NAD(P)-binding Rossmann-fold domains"/>
    <property type="match status" value="1"/>
</dbReference>
<proteinExistence type="predicted"/>
<dbReference type="AlphaFoldDB" id="A0A5M3Z7P3"/>
<dbReference type="Gene3D" id="3.40.50.720">
    <property type="entry name" value="NAD(P)-binding Rossmann-like Domain"/>
    <property type="match status" value="1"/>
</dbReference>
<dbReference type="Proteomes" id="UP000452235">
    <property type="component" value="Unassembled WGS sequence"/>
</dbReference>
<dbReference type="EMBL" id="BLJY01000014">
    <property type="protein sequence ID" value="GFF21348.1"/>
    <property type="molecule type" value="Genomic_DNA"/>
</dbReference>
<dbReference type="PANTHER" id="PTHR32487:SF8">
    <property type="entry name" value="NAD-DEPENDENT EPIMERASE_DEHYDRATASE DOMAIN-CONTAINING PROTEIN"/>
    <property type="match status" value="1"/>
</dbReference>
<comment type="caution">
    <text evidence="2">The sequence shown here is derived from an EMBL/GenBank/DDBJ whole genome shotgun (WGS) entry which is preliminary data.</text>
</comment>
<dbReference type="InterPro" id="IPR036291">
    <property type="entry name" value="NAD(P)-bd_dom_sf"/>
</dbReference>
<dbReference type="PANTHER" id="PTHR32487">
    <property type="entry name" value="3-OXO-DELTA(4,5)-STEROID 5-BETA-REDUCTASE"/>
    <property type="match status" value="1"/>
</dbReference>
<dbReference type="InterPro" id="IPR055222">
    <property type="entry name" value="PRISE-like_Rossmann-fold"/>
</dbReference>